<dbReference type="SMART" id="SM00487">
    <property type="entry name" value="DEXDc"/>
    <property type="match status" value="1"/>
</dbReference>
<gene>
    <name evidence="12" type="ORF">LNV07_12495</name>
</gene>
<dbReference type="InterPro" id="IPR011545">
    <property type="entry name" value="DEAD/DEAH_box_helicase_dom"/>
</dbReference>
<organism evidence="12 13">
    <name type="scientific">Roseateles oligotrophus</name>
    <dbReference type="NCBI Taxonomy" id="1769250"/>
    <lineage>
        <taxon>Bacteria</taxon>
        <taxon>Pseudomonadati</taxon>
        <taxon>Pseudomonadota</taxon>
        <taxon>Betaproteobacteria</taxon>
        <taxon>Burkholderiales</taxon>
        <taxon>Sphaerotilaceae</taxon>
        <taxon>Roseateles</taxon>
    </lineage>
</organism>
<dbReference type="InterPro" id="IPR014001">
    <property type="entry name" value="Helicase_ATP-bd"/>
</dbReference>
<dbReference type="PROSITE" id="PS51192">
    <property type="entry name" value="HELICASE_ATP_BIND_1"/>
    <property type="match status" value="1"/>
</dbReference>
<keyword evidence="4 7" id="KW-0067">ATP-binding</keyword>
<dbReference type="EMBL" id="JAJIRN010000005">
    <property type="protein sequence ID" value="MCV2368900.1"/>
    <property type="molecule type" value="Genomic_DNA"/>
</dbReference>
<keyword evidence="1 7" id="KW-0547">Nucleotide-binding</keyword>
<evidence type="ECO:0000313" key="12">
    <source>
        <dbReference type="EMBL" id="MCV2368900.1"/>
    </source>
</evidence>
<dbReference type="Proteomes" id="UP001209701">
    <property type="component" value="Unassembled WGS sequence"/>
</dbReference>
<evidence type="ECO:0000313" key="13">
    <source>
        <dbReference type="Proteomes" id="UP001209701"/>
    </source>
</evidence>
<dbReference type="InterPro" id="IPR000629">
    <property type="entry name" value="RNA-helicase_DEAD-box_CS"/>
</dbReference>
<dbReference type="PROSITE" id="PS51194">
    <property type="entry name" value="HELICASE_CTER"/>
    <property type="match status" value="1"/>
</dbReference>
<dbReference type="InterPro" id="IPR050079">
    <property type="entry name" value="DEAD_box_RNA_helicase"/>
</dbReference>
<evidence type="ECO:0000256" key="6">
    <source>
        <dbReference type="PROSITE-ProRule" id="PRU00552"/>
    </source>
</evidence>
<name>A0ABT2YFR5_9BURK</name>
<dbReference type="CDD" id="cd00268">
    <property type="entry name" value="DEADc"/>
    <property type="match status" value="1"/>
</dbReference>
<keyword evidence="2 7" id="KW-0378">Hydrolase</keyword>
<evidence type="ECO:0000259" key="11">
    <source>
        <dbReference type="PROSITE" id="PS51195"/>
    </source>
</evidence>
<evidence type="ECO:0000256" key="1">
    <source>
        <dbReference type="ARBA" id="ARBA00022741"/>
    </source>
</evidence>
<dbReference type="InterPro" id="IPR044742">
    <property type="entry name" value="DEAD/DEAH_RhlB"/>
</dbReference>
<dbReference type="CDD" id="cd18787">
    <property type="entry name" value="SF2_C_DEAD"/>
    <property type="match status" value="1"/>
</dbReference>
<comment type="caution">
    <text evidence="12">The sequence shown here is derived from an EMBL/GenBank/DDBJ whole genome shotgun (WGS) entry which is preliminary data.</text>
</comment>
<dbReference type="GO" id="GO:0004386">
    <property type="term" value="F:helicase activity"/>
    <property type="evidence" value="ECO:0007669"/>
    <property type="project" value="UniProtKB-KW"/>
</dbReference>
<keyword evidence="13" id="KW-1185">Reference proteome</keyword>
<evidence type="ECO:0000256" key="3">
    <source>
        <dbReference type="ARBA" id="ARBA00022806"/>
    </source>
</evidence>
<evidence type="ECO:0000256" key="8">
    <source>
        <dbReference type="SAM" id="MobiDB-lite"/>
    </source>
</evidence>
<dbReference type="PANTHER" id="PTHR47959:SF13">
    <property type="entry name" value="ATP-DEPENDENT RNA HELICASE RHLE"/>
    <property type="match status" value="1"/>
</dbReference>
<dbReference type="SMART" id="SM00490">
    <property type="entry name" value="HELICc"/>
    <property type="match status" value="1"/>
</dbReference>
<dbReference type="Pfam" id="PF00270">
    <property type="entry name" value="DEAD"/>
    <property type="match status" value="1"/>
</dbReference>
<feature type="domain" description="Helicase ATP-binding" evidence="9">
    <location>
        <begin position="32"/>
        <end position="208"/>
    </location>
</feature>
<feature type="region of interest" description="Disordered" evidence="8">
    <location>
        <begin position="382"/>
        <end position="401"/>
    </location>
</feature>
<evidence type="ECO:0000256" key="7">
    <source>
        <dbReference type="RuleBase" id="RU000492"/>
    </source>
</evidence>
<proteinExistence type="inferred from homology"/>
<dbReference type="Pfam" id="PF00271">
    <property type="entry name" value="Helicase_C"/>
    <property type="match status" value="1"/>
</dbReference>
<dbReference type="Gene3D" id="3.40.50.300">
    <property type="entry name" value="P-loop containing nucleotide triphosphate hydrolases"/>
    <property type="match status" value="2"/>
</dbReference>
<dbReference type="PROSITE" id="PS00039">
    <property type="entry name" value="DEAD_ATP_HELICASE"/>
    <property type="match status" value="1"/>
</dbReference>
<dbReference type="RefSeq" id="WP_263571493.1">
    <property type="nucleotide sequence ID" value="NZ_JAJIRN010000005.1"/>
</dbReference>
<dbReference type="PROSITE" id="PS51195">
    <property type="entry name" value="Q_MOTIF"/>
    <property type="match status" value="1"/>
</dbReference>
<evidence type="ECO:0000256" key="5">
    <source>
        <dbReference type="ARBA" id="ARBA00038437"/>
    </source>
</evidence>
<reference evidence="12 13" key="1">
    <citation type="submission" date="2021-11" db="EMBL/GenBank/DDBJ databases">
        <authorList>
            <person name="Liang Q."/>
            <person name="Mou H."/>
            <person name="Liu Z."/>
        </authorList>
    </citation>
    <scope>NUCLEOTIDE SEQUENCE [LARGE SCALE GENOMIC DNA]</scope>
    <source>
        <strain evidence="12 13">CHU3</strain>
    </source>
</reference>
<accession>A0ABT2YFR5</accession>
<feature type="short sequence motif" description="Q motif" evidence="6">
    <location>
        <begin position="1"/>
        <end position="29"/>
    </location>
</feature>
<dbReference type="InterPro" id="IPR001650">
    <property type="entry name" value="Helicase_C-like"/>
</dbReference>
<dbReference type="InterPro" id="IPR014014">
    <property type="entry name" value="RNA_helicase_DEAD_Q_motif"/>
</dbReference>
<evidence type="ECO:0000259" key="9">
    <source>
        <dbReference type="PROSITE" id="PS51192"/>
    </source>
</evidence>
<evidence type="ECO:0000256" key="2">
    <source>
        <dbReference type="ARBA" id="ARBA00022801"/>
    </source>
</evidence>
<feature type="domain" description="DEAD-box RNA helicase Q" evidence="11">
    <location>
        <begin position="1"/>
        <end position="29"/>
    </location>
</feature>
<protein>
    <submittedName>
        <fullName evidence="12">DEAD/DEAH box helicase</fullName>
    </submittedName>
</protein>
<keyword evidence="3 7" id="KW-0347">Helicase</keyword>
<comment type="similarity">
    <text evidence="5 7">Belongs to the DEAD box helicase family.</text>
</comment>
<evidence type="ECO:0000259" key="10">
    <source>
        <dbReference type="PROSITE" id="PS51194"/>
    </source>
</evidence>
<feature type="domain" description="Helicase C-terminal" evidence="10">
    <location>
        <begin position="234"/>
        <end position="387"/>
    </location>
</feature>
<sequence length="421" mass="44729">MSFATLGLSPALIRAVREQGYHAPTAIQAAAIPLILRGQDVLGLAQTGSGKTAAFALPLLQNLLLQRGAGVRQTRALVLVPTRELAAQIGEALQALAQDLPTPIKVATVYGGVSINPQMMALRGGADIVVATPGRLLDLLDNNALRLSAVTTLVLDEADRLLDMGFADELQRVLALCPKGRQNLFFSATFAPAVQALADGLLNNPERITIEVEPERAAAIHQRSIQVDESRRTPLLRHLLESEGWTRVLVFVATKYATEHVSDKLWKQGIKAAALHGELSQGGRTKVLAALKNSEIQVLVATDVAARGLDIPDLPVVLNYDLPRSASDYTHRIGRTGRAGQSGVAISFVSGHSANGEAHFRLIEKRQAQRVVREQIAGFEPTDLDSAPSATGGVKGLRKSKKDKLREAAAAAAAAANSAVA</sequence>
<dbReference type="PANTHER" id="PTHR47959">
    <property type="entry name" value="ATP-DEPENDENT RNA HELICASE RHLE-RELATED"/>
    <property type="match status" value="1"/>
</dbReference>
<dbReference type="SUPFAM" id="SSF52540">
    <property type="entry name" value="P-loop containing nucleoside triphosphate hydrolases"/>
    <property type="match status" value="1"/>
</dbReference>
<dbReference type="InterPro" id="IPR027417">
    <property type="entry name" value="P-loop_NTPase"/>
</dbReference>
<evidence type="ECO:0000256" key="4">
    <source>
        <dbReference type="ARBA" id="ARBA00022840"/>
    </source>
</evidence>